<dbReference type="OrthoDB" id="2588098at2759"/>
<name>A0A6A6HUE5_9PLEO</name>
<dbReference type="Proteomes" id="UP000800094">
    <property type="component" value="Unassembled WGS sequence"/>
</dbReference>
<keyword evidence="4" id="KW-1185">Reference proteome</keyword>
<evidence type="ECO:0000313" key="3">
    <source>
        <dbReference type="EMBL" id="KAF2241795.1"/>
    </source>
</evidence>
<dbReference type="GeneID" id="54579563"/>
<organism evidence="3 4">
    <name type="scientific">Trematosphaeria pertusa</name>
    <dbReference type="NCBI Taxonomy" id="390896"/>
    <lineage>
        <taxon>Eukaryota</taxon>
        <taxon>Fungi</taxon>
        <taxon>Dikarya</taxon>
        <taxon>Ascomycota</taxon>
        <taxon>Pezizomycotina</taxon>
        <taxon>Dothideomycetes</taxon>
        <taxon>Pleosporomycetidae</taxon>
        <taxon>Pleosporales</taxon>
        <taxon>Massarineae</taxon>
        <taxon>Trematosphaeriaceae</taxon>
        <taxon>Trematosphaeria</taxon>
    </lineage>
</organism>
<evidence type="ECO:0000313" key="4">
    <source>
        <dbReference type="Proteomes" id="UP000800094"/>
    </source>
</evidence>
<dbReference type="RefSeq" id="XP_033676799.1">
    <property type="nucleotide sequence ID" value="XM_033826233.1"/>
</dbReference>
<dbReference type="Pfam" id="PF13298">
    <property type="entry name" value="LigD_N"/>
    <property type="match status" value="1"/>
</dbReference>
<dbReference type="PANTHER" id="PTHR39465:SF1">
    <property type="entry name" value="DNA LIGASE D 3'-PHOSPHOESTERASE DOMAIN-CONTAINING PROTEIN"/>
    <property type="match status" value="1"/>
</dbReference>
<reference evidence="3" key="1">
    <citation type="journal article" date="2020" name="Stud. Mycol.">
        <title>101 Dothideomycetes genomes: a test case for predicting lifestyles and emergence of pathogens.</title>
        <authorList>
            <person name="Haridas S."/>
            <person name="Albert R."/>
            <person name="Binder M."/>
            <person name="Bloem J."/>
            <person name="Labutti K."/>
            <person name="Salamov A."/>
            <person name="Andreopoulos B."/>
            <person name="Baker S."/>
            <person name="Barry K."/>
            <person name="Bills G."/>
            <person name="Bluhm B."/>
            <person name="Cannon C."/>
            <person name="Castanera R."/>
            <person name="Culley D."/>
            <person name="Daum C."/>
            <person name="Ezra D."/>
            <person name="Gonzalez J."/>
            <person name="Henrissat B."/>
            <person name="Kuo A."/>
            <person name="Liang C."/>
            <person name="Lipzen A."/>
            <person name="Lutzoni F."/>
            <person name="Magnuson J."/>
            <person name="Mondo S."/>
            <person name="Nolan M."/>
            <person name="Ohm R."/>
            <person name="Pangilinan J."/>
            <person name="Park H.-J."/>
            <person name="Ramirez L."/>
            <person name="Alfaro M."/>
            <person name="Sun H."/>
            <person name="Tritt A."/>
            <person name="Yoshinaga Y."/>
            <person name="Zwiers L.-H."/>
            <person name="Turgeon B."/>
            <person name="Goodwin S."/>
            <person name="Spatafora J."/>
            <person name="Crous P."/>
            <person name="Grigoriev I."/>
        </authorList>
    </citation>
    <scope>NUCLEOTIDE SEQUENCE</scope>
    <source>
        <strain evidence="3">CBS 122368</strain>
    </source>
</reference>
<feature type="region of interest" description="Disordered" evidence="1">
    <location>
        <begin position="182"/>
        <end position="224"/>
    </location>
</feature>
<feature type="region of interest" description="Disordered" evidence="1">
    <location>
        <begin position="1"/>
        <end position="43"/>
    </location>
</feature>
<dbReference type="EMBL" id="ML987210">
    <property type="protein sequence ID" value="KAF2241795.1"/>
    <property type="molecule type" value="Genomic_DNA"/>
</dbReference>
<dbReference type="InterPro" id="IPR014144">
    <property type="entry name" value="LigD_PE_domain"/>
</dbReference>
<feature type="compositionally biased region" description="Basic and acidic residues" evidence="1">
    <location>
        <begin position="292"/>
        <end position="304"/>
    </location>
</feature>
<evidence type="ECO:0000256" key="1">
    <source>
        <dbReference type="SAM" id="MobiDB-lite"/>
    </source>
</evidence>
<evidence type="ECO:0000259" key="2">
    <source>
        <dbReference type="Pfam" id="PF13298"/>
    </source>
</evidence>
<feature type="domain" description="DNA ligase D 3'-phosphoesterase" evidence="2">
    <location>
        <begin position="103"/>
        <end position="251"/>
    </location>
</feature>
<dbReference type="AlphaFoldDB" id="A0A6A6HUE5"/>
<accession>A0A6A6HUE5</accession>
<feature type="compositionally biased region" description="Acidic residues" evidence="1">
    <location>
        <begin position="198"/>
        <end position="207"/>
    </location>
</feature>
<gene>
    <name evidence="3" type="ORF">BU26DRAFT_495858</name>
</gene>
<proteinExistence type="predicted"/>
<feature type="region of interest" description="Disordered" evidence="1">
    <location>
        <begin position="256"/>
        <end position="313"/>
    </location>
</feature>
<protein>
    <recommendedName>
        <fullName evidence="2">DNA ligase D 3'-phosphoesterase domain-containing protein</fullName>
    </recommendedName>
</protein>
<dbReference type="PANTHER" id="PTHR39465">
    <property type="entry name" value="DNA LIGASE D, 3'-PHOSPHOESTERASE DOMAIN"/>
    <property type="match status" value="1"/>
</dbReference>
<sequence>MPSTLNREISPPPRLSKRRKTSETVSPCSKQDDETTPMPNAEPTLAAIEAGRAKIEDHLTYFKEHLSKSARQTEDSVPRISIEEWADLYHRNEHSHGNHFVIHQHNHPISGVHYDLRLQFSASSSISFAVPKGLPGNPNSKSLGRMAIETRVHNLWNHLIESASPKTGSLLIWDTGTYSVLPRKKTANRPPSPQTTDDGNDSSDSEPDTAAIRPSKRSDAKHENEKLIEAFQTRYVRLRLHGTRLPKNYTVTLRLPSANDFAKRRPPARRKSRQESHQMQAQPPPSTDSEPDDIHPTRQEREESGDLDTDSEEDAQTRLNNAYPGSTNSIGSVHQRQWFMLLDRASSGFVQEGQTGTWASREGEGFEAFYVRGRDVERSVVTGRLGREVECDEGVEGFVGRGGWAGIER</sequence>